<keyword evidence="2" id="KW-0808">Transferase</keyword>
<protein>
    <submittedName>
        <fullName evidence="3">Glycosyltransferase family 9 protein</fullName>
    </submittedName>
</protein>
<sequence length="358" mass="39898">MNQIPERFFHSVKTLQFRPQRIVVLRALVGLGDFLCAVPTWRSLRAAFPEAKIILIGSSQIKPLFDRFRHYLDELWEFPGFPGLPELTPQLEQIPLFLQYVQSQKFDLAMQMHGSGTVTNPLIKLFAARVCAGFFAPGEYCPEESSFLPYLAHESEVRRYLRLLEYIGVPSQGEELEFPLLEEDRQALREIPEAQELREGEFVCIHPGASTPLRCWSPAGFAQVADELASLGLRVVLTGSQHEIELTKSVAAKMQADSLNLAGRTNLGALATLLTRARLVVCNDTGVSHLAAALKVPSVVVFTISDPDRWAPLNDVLHRAIYDTSGISPEMVIAQAFDLVMEGKEEEGISLKNLQSKI</sequence>
<dbReference type="Pfam" id="PF01075">
    <property type="entry name" value="Glyco_transf_9"/>
    <property type="match status" value="1"/>
</dbReference>
<comment type="caution">
    <text evidence="3">The sequence shown here is derived from an EMBL/GenBank/DDBJ whole genome shotgun (WGS) entry which is preliminary data.</text>
</comment>
<gene>
    <name evidence="3" type="ORF">ACE1CC_21215</name>
</gene>
<dbReference type="InterPro" id="IPR051199">
    <property type="entry name" value="LPS_LOS_Heptosyltrfase"/>
</dbReference>
<evidence type="ECO:0000313" key="3">
    <source>
        <dbReference type="EMBL" id="MFB2879382.1"/>
    </source>
</evidence>
<dbReference type="InterPro" id="IPR002201">
    <property type="entry name" value="Glyco_trans_9"/>
</dbReference>
<dbReference type="PANTHER" id="PTHR30160:SF1">
    <property type="entry name" value="LIPOPOLYSACCHARIDE 1,2-N-ACETYLGLUCOSAMINETRANSFERASE-RELATED"/>
    <property type="match status" value="1"/>
</dbReference>
<keyword evidence="4" id="KW-1185">Reference proteome</keyword>
<dbReference type="EMBL" id="JBHFNQ010000164">
    <property type="protein sequence ID" value="MFB2879382.1"/>
    <property type="molecule type" value="Genomic_DNA"/>
</dbReference>
<evidence type="ECO:0000313" key="4">
    <source>
        <dbReference type="Proteomes" id="UP001576774"/>
    </source>
</evidence>
<dbReference type="SUPFAM" id="SSF53756">
    <property type="entry name" value="UDP-Glycosyltransferase/glycogen phosphorylase"/>
    <property type="match status" value="1"/>
</dbReference>
<evidence type="ECO:0000256" key="2">
    <source>
        <dbReference type="ARBA" id="ARBA00022679"/>
    </source>
</evidence>
<organism evidence="3 4">
    <name type="scientific">Floridaenema aerugineum BLCC-F46</name>
    <dbReference type="NCBI Taxonomy" id="3153654"/>
    <lineage>
        <taxon>Bacteria</taxon>
        <taxon>Bacillati</taxon>
        <taxon>Cyanobacteriota</taxon>
        <taxon>Cyanophyceae</taxon>
        <taxon>Oscillatoriophycideae</taxon>
        <taxon>Aerosakkonematales</taxon>
        <taxon>Aerosakkonemataceae</taxon>
        <taxon>Floridanema</taxon>
        <taxon>Floridanema aerugineum</taxon>
    </lineage>
</organism>
<evidence type="ECO:0000256" key="1">
    <source>
        <dbReference type="ARBA" id="ARBA00022676"/>
    </source>
</evidence>
<proteinExistence type="predicted"/>
<accession>A0ABV4X9A6</accession>
<dbReference type="CDD" id="cd03789">
    <property type="entry name" value="GT9_LPS_heptosyltransferase"/>
    <property type="match status" value="1"/>
</dbReference>
<dbReference type="RefSeq" id="WP_413272426.1">
    <property type="nucleotide sequence ID" value="NZ_JBHFNQ010000164.1"/>
</dbReference>
<reference evidence="3 4" key="1">
    <citation type="submission" date="2024-09" db="EMBL/GenBank/DDBJ databases">
        <title>Floridaenema gen nov. (Aerosakkonemataceae, Aerosakkonematales ord. nov., Cyanobacteria) from benthic tropical and subtropical fresh waters, with the description of four new species.</title>
        <authorList>
            <person name="Moretto J.A."/>
            <person name="Berthold D.E."/>
            <person name="Lefler F.W."/>
            <person name="Huang I.-S."/>
            <person name="Laughinghouse H. IV."/>
        </authorList>
    </citation>
    <scope>NUCLEOTIDE SEQUENCE [LARGE SCALE GENOMIC DNA]</scope>
    <source>
        <strain evidence="3 4">BLCC-F46</strain>
    </source>
</reference>
<name>A0ABV4X9A6_9CYAN</name>
<dbReference type="Proteomes" id="UP001576774">
    <property type="component" value="Unassembled WGS sequence"/>
</dbReference>
<dbReference type="PANTHER" id="PTHR30160">
    <property type="entry name" value="TETRAACYLDISACCHARIDE 4'-KINASE-RELATED"/>
    <property type="match status" value="1"/>
</dbReference>
<dbReference type="Gene3D" id="3.40.50.2000">
    <property type="entry name" value="Glycogen Phosphorylase B"/>
    <property type="match status" value="2"/>
</dbReference>
<keyword evidence="1" id="KW-0328">Glycosyltransferase</keyword>